<protein>
    <submittedName>
        <fullName evidence="2">RNHCP domain-containing protein</fullName>
    </submittedName>
</protein>
<dbReference type="Pfam" id="PF12647">
    <property type="entry name" value="RNHCP"/>
    <property type="match status" value="1"/>
</dbReference>
<dbReference type="EMBL" id="JAVAMP010000002">
    <property type="protein sequence ID" value="MDP5273924.1"/>
    <property type="molecule type" value="Genomic_DNA"/>
</dbReference>
<gene>
    <name evidence="2" type="ORF">Q5Y73_07395</name>
</gene>
<comment type="caution">
    <text evidence="2">The sequence shown here is derived from an EMBL/GenBank/DDBJ whole genome shotgun (WGS) entry which is preliminary data.</text>
</comment>
<evidence type="ECO:0000259" key="1">
    <source>
        <dbReference type="Pfam" id="PF12647"/>
    </source>
</evidence>
<keyword evidence="3" id="KW-1185">Reference proteome</keyword>
<feature type="domain" description="RNHCP" evidence="1">
    <location>
        <begin position="8"/>
        <end position="91"/>
    </location>
</feature>
<accession>A0ABT9IX32</accession>
<evidence type="ECO:0000313" key="3">
    <source>
        <dbReference type="Proteomes" id="UP001231941"/>
    </source>
</evidence>
<proteinExistence type="predicted"/>
<evidence type="ECO:0000313" key="2">
    <source>
        <dbReference type="EMBL" id="MDP5273924.1"/>
    </source>
</evidence>
<dbReference type="Proteomes" id="UP001231941">
    <property type="component" value="Unassembled WGS sequence"/>
</dbReference>
<reference evidence="2 3" key="1">
    <citation type="submission" date="2023-08" db="EMBL/GenBank/DDBJ databases">
        <authorList>
            <person name="Park J.-S."/>
        </authorList>
    </citation>
    <scope>NUCLEOTIDE SEQUENCE [LARGE SCALE GENOMIC DNA]</scope>
    <source>
        <strain evidence="2 3">2205SS18-9</strain>
    </source>
</reference>
<name>A0ABT9IX32_9BACL</name>
<dbReference type="RefSeq" id="WP_305991219.1">
    <property type="nucleotide sequence ID" value="NZ_JAVAMP010000002.1"/>
</dbReference>
<organism evidence="2 3">
    <name type="scientific">Chengkuizengella axinellae</name>
    <dbReference type="NCBI Taxonomy" id="3064388"/>
    <lineage>
        <taxon>Bacteria</taxon>
        <taxon>Bacillati</taxon>
        <taxon>Bacillota</taxon>
        <taxon>Bacilli</taxon>
        <taxon>Bacillales</taxon>
        <taxon>Paenibacillaceae</taxon>
        <taxon>Chengkuizengella</taxon>
    </lineage>
</organism>
<dbReference type="InterPro" id="IPR024439">
    <property type="entry name" value="RNHCP"/>
</dbReference>
<sequence>MSRKKENTSFSCGHCLSFVHPLSNGSFRNHCPVCLYSKHVDEKPGDRNSKCKGLMKPIGIRHNSRKGLQIIHQCTICNVEKVNKIAEFDHQSDNINAIIKLM</sequence>